<accession>A0A543KQH1</accession>
<evidence type="ECO:0000313" key="2">
    <source>
        <dbReference type="Proteomes" id="UP000315133"/>
    </source>
</evidence>
<dbReference type="EMBL" id="VFPU01000001">
    <property type="protein sequence ID" value="TQM97308.1"/>
    <property type="molecule type" value="Genomic_DNA"/>
</dbReference>
<dbReference type="RefSeq" id="WP_141818792.1">
    <property type="nucleotide sequence ID" value="NZ_BAAAIL010000002.1"/>
</dbReference>
<gene>
    <name evidence="1" type="ORF">FB476_2215</name>
</gene>
<organism evidence="1 2">
    <name type="scientific">Ornithinimicrobium humiphilum</name>
    <dbReference type="NCBI Taxonomy" id="125288"/>
    <lineage>
        <taxon>Bacteria</taxon>
        <taxon>Bacillati</taxon>
        <taxon>Actinomycetota</taxon>
        <taxon>Actinomycetes</taxon>
        <taxon>Micrococcales</taxon>
        <taxon>Ornithinimicrobiaceae</taxon>
        <taxon>Ornithinimicrobium</taxon>
    </lineage>
</organism>
<name>A0A543KQH1_9MICO</name>
<comment type="caution">
    <text evidence="1">The sequence shown here is derived from an EMBL/GenBank/DDBJ whole genome shotgun (WGS) entry which is preliminary data.</text>
</comment>
<evidence type="ECO:0008006" key="3">
    <source>
        <dbReference type="Google" id="ProtNLM"/>
    </source>
</evidence>
<protein>
    <recommendedName>
        <fullName evidence="3">VanZ like protein</fullName>
    </recommendedName>
</protein>
<dbReference type="AlphaFoldDB" id="A0A543KQH1"/>
<reference evidence="1 2" key="1">
    <citation type="submission" date="2019-06" db="EMBL/GenBank/DDBJ databases">
        <title>Sequencing the genomes of 1000 actinobacteria strains.</title>
        <authorList>
            <person name="Klenk H.-P."/>
        </authorList>
    </citation>
    <scope>NUCLEOTIDE SEQUENCE [LARGE SCALE GENOMIC DNA]</scope>
    <source>
        <strain evidence="1 2">DSM 12362</strain>
    </source>
</reference>
<dbReference type="PANTHER" id="PTHR28008:SF1">
    <property type="entry name" value="DOMAIN PROTEIN, PUTATIVE (AFU_ORTHOLOGUE AFUA_3G10980)-RELATED"/>
    <property type="match status" value="1"/>
</dbReference>
<keyword evidence="2" id="KW-1185">Reference proteome</keyword>
<sequence length="108" mass="11033">MLLVAALALQVAGLYAPTVPGPDTGLPGLDKVGHLLMFAAPAALATLLGARWVLVALVVHALVSEPLQGWVAPQREADPLDAVADLLGIAAGVALARALRRRSAIMEG</sequence>
<dbReference type="Proteomes" id="UP000315133">
    <property type="component" value="Unassembled WGS sequence"/>
</dbReference>
<evidence type="ECO:0000313" key="1">
    <source>
        <dbReference type="EMBL" id="TQM97308.1"/>
    </source>
</evidence>
<dbReference type="PANTHER" id="PTHR28008">
    <property type="entry name" value="DOMAIN PROTEIN, PUTATIVE (AFU_ORTHOLOGUE AFUA_3G10980)-RELATED"/>
    <property type="match status" value="1"/>
</dbReference>
<proteinExistence type="predicted"/>